<evidence type="ECO:0000256" key="1">
    <source>
        <dbReference type="PIRNR" id="PIRNR006221"/>
    </source>
</evidence>
<dbReference type="Proteomes" id="UP000006402">
    <property type="component" value="Unassembled WGS sequence"/>
</dbReference>
<dbReference type="PANTHER" id="PTHR12149">
    <property type="entry name" value="FRUCTOSAMINE 3 KINASE-RELATED PROTEIN"/>
    <property type="match status" value="1"/>
</dbReference>
<protein>
    <submittedName>
        <fullName evidence="2">Fructosamine kinase</fullName>
    </submittedName>
</protein>
<dbReference type="Gene3D" id="3.30.200.20">
    <property type="entry name" value="Phosphorylase Kinase, domain 1"/>
    <property type="match status" value="1"/>
</dbReference>
<dbReference type="Pfam" id="PF03881">
    <property type="entry name" value="Fructosamin_kin"/>
    <property type="match status" value="1"/>
</dbReference>
<gene>
    <name evidence="2" type="ORF">HMPREF1378_01447</name>
</gene>
<comment type="similarity">
    <text evidence="1">Belongs to the fructosamine kinase family.</text>
</comment>
<evidence type="ECO:0000313" key="2">
    <source>
        <dbReference type="EMBL" id="EJX52872.1"/>
    </source>
</evidence>
<dbReference type="GO" id="GO:0016301">
    <property type="term" value="F:kinase activity"/>
    <property type="evidence" value="ECO:0007669"/>
    <property type="project" value="UniProtKB-UniRule"/>
</dbReference>
<sequence>MGVGGKVMDIQTVLSDLKLNGKVIPVVGGDVNQTYRIKTEHRAYFLKIHPNVKKGFFEAEVDGLKELSAFVRVPDTYMLGETSEGAYLLMEWIEPGKGDQRDLAAALANLHQQTAPQFGFRKDNYLGTLVQKNSFEEDWWTFFFKDRLESQISLAEETNRWNVQRQEKYLRFKERVLKSVEPKKITPRLLHGDLWSGNVFFDQQGHPVFVDPAVSYGNREQDIAMSQLFGGFRPEFLDAYQTIFPLEKGWKDRLPIYQLYYLLAHLNMFGESYGSQVDQLLENF</sequence>
<dbReference type="InterPro" id="IPR016477">
    <property type="entry name" value="Fructo-/Ketosamine-3-kinase"/>
</dbReference>
<evidence type="ECO:0000313" key="3">
    <source>
        <dbReference type="Proteomes" id="UP000006402"/>
    </source>
</evidence>
<keyword evidence="1 2" id="KW-0418">Kinase</keyword>
<keyword evidence="1" id="KW-0808">Transferase</keyword>
<proteinExistence type="inferred from homology"/>
<accession>A0AAV3GVS3</accession>
<dbReference type="SUPFAM" id="SSF56112">
    <property type="entry name" value="Protein kinase-like (PK-like)"/>
    <property type="match status" value="1"/>
</dbReference>
<comment type="caution">
    <text evidence="2">The sequence shown here is derived from an EMBL/GenBank/DDBJ whole genome shotgun (WGS) entry which is preliminary data.</text>
</comment>
<dbReference type="EMBL" id="AMAH01000110">
    <property type="protein sequence ID" value="EJX52872.1"/>
    <property type="molecule type" value="Genomic_DNA"/>
</dbReference>
<dbReference type="Gene3D" id="3.90.1200.10">
    <property type="match status" value="1"/>
</dbReference>
<dbReference type="PIRSF" id="PIRSF006221">
    <property type="entry name" value="Ketosamine-3-kinase"/>
    <property type="match status" value="1"/>
</dbReference>
<reference evidence="2 3" key="1">
    <citation type="submission" date="2012-04" db="EMBL/GenBank/DDBJ databases">
        <authorList>
            <person name="Weinstock G."/>
            <person name="Sodergren E."/>
            <person name="Lobos E.A."/>
            <person name="Fulton L."/>
            <person name="Fulton R."/>
            <person name="Courtney L."/>
            <person name="Fronick C."/>
            <person name="O'Laughlin M."/>
            <person name="Godfrey J."/>
            <person name="Wilson R.M."/>
            <person name="Miner T."/>
            <person name="Farmer C."/>
            <person name="Delehaunty K."/>
            <person name="Cordes M."/>
            <person name="Minx P."/>
            <person name="Tomlinson C."/>
            <person name="Chen J."/>
            <person name="Wollam A."/>
            <person name="Pepin K.H."/>
            <person name="Bhonagiri V."/>
            <person name="Zhang X."/>
            <person name="Suruliraj S."/>
            <person name="Warren W."/>
            <person name="Mitreva M."/>
            <person name="Mardis E.R."/>
            <person name="Wilson R.K."/>
        </authorList>
    </citation>
    <scope>NUCLEOTIDE SEQUENCE [LARGE SCALE GENOMIC DNA]</scope>
    <source>
        <strain evidence="2 3">R496</strain>
    </source>
</reference>
<dbReference type="InterPro" id="IPR011009">
    <property type="entry name" value="Kinase-like_dom_sf"/>
</dbReference>
<dbReference type="AlphaFoldDB" id="A0AAV3GVS3"/>
<name>A0AAV3GVS3_ENTFC</name>
<organism evidence="2 3">
    <name type="scientific">Enterococcus faecium R496</name>
    <dbReference type="NCBI Taxonomy" id="1134836"/>
    <lineage>
        <taxon>Bacteria</taxon>
        <taxon>Bacillati</taxon>
        <taxon>Bacillota</taxon>
        <taxon>Bacilli</taxon>
        <taxon>Lactobacillales</taxon>
        <taxon>Enterococcaceae</taxon>
        <taxon>Enterococcus</taxon>
    </lineage>
</organism>
<dbReference type="PANTHER" id="PTHR12149:SF8">
    <property type="entry name" value="PROTEIN-RIBULOSAMINE 3-KINASE"/>
    <property type="match status" value="1"/>
</dbReference>